<sequence length="43" mass="5084">MFNLKKHTLLCRKKADKKRKSDNTPILSDSNDFLLNHKLLMIN</sequence>
<dbReference type="EMBL" id="AGXN01000003">
    <property type="protein sequence ID" value="EIZ00188.1"/>
    <property type="molecule type" value="Genomic_DNA"/>
</dbReference>
<name>A0A0E2AX28_BACFG</name>
<comment type="caution">
    <text evidence="1">The sequence shown here is derived from an EMBL/GenBank/DDBJ whole genome shotgun (WGS) entry which is preliminary data.</text>
</comment>
<evidence type="ECO:0000313" key="2">
    <source>
        <dbReference type="Proteomes" id="UP000003879"/>
    </source>
</evidence>
<reference evidence="1 2" key="1">
    <citation type="submission" date="2012-02" db="EMBL/GenBank/DDBJ databases">
        <title>The Genome Sequence of Bacteroides fragilis CL07T12C05.</title>
        <authorList>
            <consortium name="The Broad Institute Genome Sequencing Platform"/>
            <person name="Earl A."/>
            <person name="Ward D."/>
            <person name="Feldgarden M."/>
            <person name="Gevers D."/>
            <person name="Zitomersky N.L."/>
            <person name="Coyne M.J."/>
            <person name="Comstock L.E."/>
            <person name="Young S.K."/>
            <person name="Zeng Q."/>
            <person name="Gargeya S."/>
            <person name="Fitzgerald M."/>
            <person name="Haas B."/>
            <person name="Abouelleil A."/>
            <person name="Alvarado L."/>
            <person name="Arachchi H.M."/>
            <person name="Berlin A."/>
            <person name="Chapman S.B."/>
            <person name="Gearin G."/>
            <person name="Goldberg J."/>
            <person name="Griggs A."/>
            <person name="Gujja S."/>
            <person name="Hansen M."/>
            <person name="Heiman D."/>
            <person name="Howarth C."/>
            <person name="Larimer J."/>
            <person name="Lui A."/>
            <person name="MacDonald P.J.P."/>
            <person name="McCowen C."/>
            <person name="Montmayeur A."/>
            <person name="Murphy C."/>
            <person name="Neiman D."/>
            <person name="Pearson M."/>
            <person name="Priest M."/>
            <person name="Roberts A."/>
            <person name="Saif S."/>
            <person name="Shea T."/>
            <person name="Sisk P."/>
            <person name="Stolte C."/>
            <person name="Sykes S."/>
            <person name="Wortman J."/>
            <person name="Nusbaum C."/>
            <person name="Birren B."/>
        </authorList>
    </citation>
    <scope>NUCLEOTIDE SEQUENCE [LARGE SCALE GENOMIC DNA]</scope>
    <source>
        <strain evidence="1 2">CL07T12C05</strain>
    </source>
</reference>
<proteinExistence type="predicted"/>
<dbReference type="Proteomes" id="UP000003879">
    <property type="component" value="Unassembled WGS sequence"/>
</dbReference>
<dbReference type="AlphaFoldDB" id="A0A0E2AX28"/>
<protein>
    <submittedName>
        <fullName evidence="1">Uncharacterized protein</fullName>
    </submittedName>
</protein>
<organism evidence="1 2">
    <name type="scientific">Bacteroides fragilis CL07T12C05</name>
    <dbReference type="NCBI Taxonomy" id="997883"/>
    <lineage>
        <taxon>Bacteria</taxon>
        <taxon>Pseudomonadati</taxon>
        <taxon>Bacteroidota</taxon>
        <taxon>Bacteroidia</taxon>
        <taxon>Bacteroidales</taxon>
        <taxon>Bacteroidaceae</taxon>
        <taxon>Bacteroides</taxon>
    </lineage>
</organism>
<evidence type="ECO:0000313" key="1">
    <source>
        <dbReference type="EMBL" id="EIZ00188.1"/>
    </source>
</evidence>
<dbReference type="HOGENOM" id="CLU_3229608_0_0_10"/>
<gene>
    <name evidence="1" type="ORF">HMPREF1056_00336</name>
</gene>
<accession>A0A0E2AX28</accession>